<reference evidence="3 4" key="1">
    <citation type="submission" date="2018-06" db="EMBL/GenBank/DDBJ databases">
        <title>Freshwater and sediment microbial communities from various areas in North America, analyzing microbe dynamics in response to fracking.</title>
        <authorList>
            <person name="Lamendella R."/>
        </authorList>
    </citation>
    <scope>NUCLEOTIDE SEQUENCE [LARGE SCALE GENOMIC DNA]</scope>
    <source>
        <strain evidence="3 4">3b_TX</strain>
    </source>
</reference>
<keyword evidence="2" id="KW-0472">Membrane</keyword>
<dbReference type="InterPro" id="IPR009937">
    <property type="entry name" value="Phage_holin_3_6"/>
</dbReference>
<sequence length="136" mass="14376">MSHPEPRPEPTTAELITRLSEQTSRLVRDEMKLARAELTAKAKQGGIGAGYLGAGGVLALFGFGSLIATAIIALALILPAWAAALIVTVVLFIAAGIAAMMGKKKVENLSPTPERTMTNLQRDVAEVKESSRHDTP</sequence>
<evidence type="ECO:0000256" key="1">
    <source>
        <dbReference type="SAM" id="MobiDB-lite"/>
    </source>
</evidence>
<evidence type="ECO:0000313" key="4">
    <source>
        <dbReference type="Proteomes" id="UP000253509"/>
    </source>
</evidence>
<dbReference type="RefSeq" id="WP_113904716.1">
    <property type="nucleotide sequence ID" value="NZ_QNSB01000008.1"/>
</dbReference>
<dbReference type="EMBL" id="QNSB01000008">
    <property type="protein sequence ID" value="RBP70591.1"/>
    <property type="molecule type" value="Genomic_DNA"/>
</dbReference>
<protein>
    <submittedName>
        <fullName evidence="3">Putative superfamily III holin-X</fullName>
    </submittedName>
</protein>
<evidence type="ECO:0000256" key="2">
    <source>
        <dbReference type="SAM" id="Phobius"/>
    </source>
</evidence>
<dbReference type="Pfam" id="PF07332">
    <property type="entry name" value="Phage_holin_3_6"/>
    <property type="match status" value="1"/>
</dbReference>
<feature type="compositionally biased region" description="Basic and acidic residues" evidence="1">
    <location>
        <begin position="123"/>
        <end position="136"/>
    </location>
</feature>
<dbReference type="AlphaFoldDB" id="A0A366IIV8"/>
<evidence type="ECO:0000313" key="3">
    <source>
        <dbReference type="EMBL" id="RBP70591.1"/>
    </source>
</evidence>
<keyword evidence="2" id="KW-1133">Transmembrane helix</keyword>
<proteinExistence type="predicted"/>
<keyword evidence="2" id="KW-0812">Transmembrane</keyword>
<accession>A0A366IIV8</accession>
<feature type="compositionally biased region" description="Polar residues" evidence="1">
    <location>
        <begin position="109"/>
        <end position="121"/>
    </location>
</feature>
<gene>
    <name evidence="3" type="ORF">DFO65_10843</name>
</gene>
<feature type="transmembrane region" description="Helical" evidence="2">
    <location>
        <begin position="80"/>
        <end position="101"/>
    </location>
</feature>
<name>A0A366IIV8_9MICO</name>
<keyword evidence="4" id="KW-1185">Reference proteome</keyword>
<organism evidence="3 4">
    <name type="scientific">Brevibacterium celere</name>
    <dbReference type="NCBI Taxonomy" id="225845"/>
    <lineage>
        <taxon>Bacteria</taxon>
        <taxon>Bacillati</taxon>
        <taxon>Actinomycetota</taxon>
        <taxon>Actinomycetes</taxon>
        <taxon>Micrococcales</taxon>
        <taxon>Brevibacteriaceae</taxon>
        <taxon>Brevibacterium</taxon>
    </lineage>
</organism>
<feature type="transmembrane region" description="Helical" evidence="2">
    <location>
        <begin position="51"/>
        <end position="74"/>
    </location>
</feature>
<dbReference type="Proteomes" id="UP000253509">
    <property type="component" value="Unassembled WGS sequence"/>
</dbReference>
<comment type="caution">
    <text evidence="3">The sequence shown here is derived from an EMBL/GenBank/DDBJ whole genome shotgun (WGS) entry which is preliminary data.</text>
</comment>
<feature type="region of interest" description="Disordered" evidence="1">
    <location>
        <begin position="109"/>
        <end position="136"/>
    </location>
</feature>